<evidence type="ECO:0000256" key="7">
    <source>
        <dbReference type="ARBA" id="ARBA00023239"/>
    </source>
</evidence>
<dbReference type="GO" id="GO:0009236">
    <property type="term" value="P:cobalamin biosynthetic process"/>
    <property type="evidence" value="ECO:0007669"/>
    <property type="project" value="UniProtKB-UniPathway"/>
</dbReference>
<dbReference type="GO" id="GO:0048472">
    <property type="term" value="F:threonine-phosphate decarboxylase activity"/>
    <property type="evidence" value="ECO:0007669"/>
    <property type="project" value="UniProtKB-EC"/>
</dbReference>
<feature type="domain" description="Aminotransferase class I/classII large" evidence="10">
    <location>
        <begin position="12"/>
        <end position="336"/>
    </location>
</feature>
<dbReference type="Gene3D" id="3.90.1150.10">
    <property type="entry name" value="Aspartate Aminotransferase, domain 1"/>
    <property type="match status" value="1"/>
</dbReference>
<dbReference type="EC" id="4.1.1.81" evidence="4"/>
<dbReference type="PANTHER" id="PTHR42885:SF1">
    <property type="entry name" value="THREONINE-PHOSPHATE DECARBOXYLASE"/>
    <property type="match status" value="1"/>
</dbReference>
<evidence type="ECO:0000313" key="12">
    <source>
        <dbReference type="Proteomes" id="UP000675664"/>
    </source>
</evidence>
<evidence type="ECO:0000313" key="11">
    <source>
        <dbReference type="EMBL" id="MBR0597337.1"/>
    </source>
</evidence>
<keyword evidence="12" id="KW-1185">Reference proteome</keyword>
<reference evidence="11" key="2">
    <citation type="submission" date="2021-04" db="EMBL/GenBank/DDBJ databases">
        <authorList>
            <person name="Liu J."/>
        </authorList>
    </citation>
    <scope>NUCLEOTIDE SEQUENCE</scope>
    <source>
        <strain evidence="11">BAD-6</strain>
    </source>
</reference>
<name>A0A8J8B124_9FIRM</name>
<comment type="function">
    <text evidence="2">Decarboxylates L-threonine-O-3-phosphate to yield (R)-1-amino-2-propanol O-2-phosphate, the precursor for the linkage between the nucleotide loop and the corrin ring in cobalamin.</text>
</comment>
<keyword evidence="6" id="KW-0663">Pyridoxal phosphate</keyword>
<gene>
    <name evidence="11" type="ORF">KCX82_05605</name>
</gene>
<keyword evidence="7 11" id="KW-0456">Lyase</keyword>
<dbReference type="Pfam" id="PF00155">
    <property type="entry name" value="Aminotran_1_2"/>
    <property type="match status" value="1"/>
</dbReference>
<evidence type="ECO:0000256" key="1">
    <source>
        <dbReference type="ARBA" id="ARBA00001933"/>
    </source>
</evidence>
<dbReference type="Proteomes" id="UP000675664">
    <property type="component" value="Unassembled WGS sequence"/>
</dbReference>
<dbReference type="CDD" id="cd00609">
    <property type="entry name" value="AAT_like"/>
    <property type="match status" value="1"/>
</dbReference>
<evidence type="ECO:0000256" key="8">
    <source>
        <dbReference type="ARBA" id="ARBA00029996"/>
    </source>
</evidence>
<evidence type="ECO:0000256" key="5">
    <source>
        <dbReference type="ARBA" id="ARBA00022573"/>
    </source>
</evidence>
<dbReference type="InterPro" id="IPR015424">
    <property type="entry name" value="PyrdxlP-dep_Trfase"/>
</dbReference>
<dbReference type="InterPro" id="IPR015422">
    <property type="entry name" value="PyrdxlP-dep_Trfase_small"/>
</dbReference>
<protein>
    <recommendedName>
        <fullName evidence="4">threonine-phosphate decarboxylase</fullName>
        <ecNumber evidence="4">4.1.1.81</ecNumber>
    </recommendedName>
    <alternativeName>
        <fullName evidence="8">L-threonine-O-3-phosphate decarboxylase</fullName>
    </alternativeName>
</protein>
<keyword evidence="5" id="KW-0169">Cobalamin biosynthesis</keyword>
<comment type="cofactor">
    <cofactor evidence="1">
        <name>pyridoxal 5'-phosphate</name>
        <dbReference type="ChEBI" id="CHEBI:597326"/>
    </cofactor>
</comment>
<comment type="caution">
    <text evidence="11">The sequence shown here is derived from an EMBL/GenBank/DDBJ whole genome shotgun (WGS) entry which is preliminary data.</text>
</comment>
<comment type="catalytic activity">
    <reaction evidence="9">
        <text>O-phospho-L-threonine + H(+) = (R)-1-aminopropan-2-yl phosphate + CO2</text>
        <dbReference type="Rhea" id="RHEA:11492"/>
        <dbReference type="ChEBI" id="CHEBI:15378"/>
        <dbReference type="ChEBI" id="CHEBI:16526"/>
        <dbReference type="ChEBI" id="CHEBI:58563"/>
        <dbReference type="ChEBI" id="CHEBI:58675"/>
        <dbReference type="EC" id="4.1.1.81"/>
    </reaction>
</comment>
<sequence length="347" mass="39019">MEQMDRMTDSVELIDFSANINPLGLPEGVKEAIRNSVDQFGIYPDPYCRKLTSALSQREGVPEEWILCGNGAADLIYRCVYALKPRKAVVLAPTFAEYEEALNMVSCQVVHYELQEKTGFQVEDGLLEILEEDLDIVFLCNPNNPTGQLIPKEFLSAVLQRCKALGIQLFVDECFNEFLDDPARYSVKEYLEEYDNLIILKAFTKIYAMAGIRLGHCITSNLALIKGIADTGQPWSVSAPAQIAGVRALEEQEYLTAARELIQQEREYLVSALRELGIAVISANANYIFMKSPELEPEPLHERLFKKGILIRNCENYHGLGPGYYRICIKQHGENVTLISALRAIVC</sequence>
<dbReference type="EMBL" id="JAGSND010000003">
    <property type="protein sequence ID" value="MBR0597337.1"/>
    <property type="molecule type" value="Genomic_DNA"/>
</dbReference>
<dbReference type="InterPro" id="IPR005860">
    <property type="entry name" value="CobD"/>
</dbReference>
<evidence type="ECO:0000256" key="2">
    <source>
        <dbReference type="ARBA" id="ARBA00003444"/>
    </source>
</evidence>
<reference evidence="11" key="1">
    <citation type="submission" date="2021-04" db="EMBL/GenBank/DDBJ databases">
        <title>Sinoanaerobacter chloroacetimidivorans sp. nov., an obligate anaerobic bacterium isolated from anaerobic sludge.</title>
        <authorList>
            <person name="Bao Y."/>
        </authorList>
    </citation>
    <scope>NUCLEOTIDE SEQUENCE</scope>
    <source>
        <strain evidence="11">BAD-6</strain>
    </source>
</reference>
<evidence type="ECO:0000259" key="10">
    <source>
        <dbReference type="Pfam" id="PF00155"/>
    </source>
</evidence>
<dbReference type="AlphaFoldDB" id="A0A8J8B124"/>
<dbReference type="InterPro" id="IPR004839">
    <property type="entry name" value="Aminotransferase_I/II_large"/>
</dbReference>
<evidence type="ECO:0000256" key="9">
    <source>
        <dbReference type="ARBA" id="ARBA00048531"/>
    </source>
</evidence>
<organism evidence="11 12">
    <name type="scientific">Sinanaerobacter chloroacetimidivorans</name>
    <dbReference type="NCBI Taxonomy" id="2818044"/>
    <lineage>
        <taxon>Bacteria</taxon>
        <taxon>Bacillati</taxon>
        <taxon>Bacillota</taxon>
        <taxon>Clostridia</taxon>
        <taxon>Peptostreptococcales</taxon>
        <taxon>Anaerovoracaceae</taxon>
        <taxon>Sinanaerobacter</taxon>
    </lineage>
</organism>
<evidence type="ECO:0000256" key="3">
    <source>
        <dbReference type="ARBA" id="ARBA00004953"/>
    </source>
</evidence>
<dbReference type="InterPro" id="IPR015421">
    <property type="entry name" value="PyrdxlP-dep_Trfase_major"/>
</dbReference>
<dbReference type="Gene3D" id="3.40.640.10">
    <property type="entry name" value="Type I PLP-dependent aspartate aminotransferase-like (Major domain)"/>
    <property type="match status" value="1"/>
</dbReference>
<proteinExistence type="predicted"/>
<dbReference type="SUPFAM" id="SSF53383">
    <property type="entry name" value="PLP-dependent transferases"/>
    <property type="match status" value="1"/>
</dbReference>
<dbReference type="PANTHER" id="PTHR42885">
    <property type="entry name" value="HISTIDINOL-PHOSPHATE AMINOTRANSFERASE-RELATED"/>
    <property type="match status" value="1"/>
</dbReference>
<dbReference type="NCBIfam" id="TIGR01140">
    <property type="entry name" value="L_thr_O3P_dcar"/>
    <property type="match status" value="1"/>
</dbReference>
<dbReference type="UniPathway" id="UPA00148"/>
<evidence type="ECO:0000256" key="4">
    <source>
        <dbReference type="ARBA" id="ARBA00012285"/>
    </source>
</evidence>
<dbReference type="GO" id="GO:0030170">
    <property type="term" value="F:pyridoxal phosphate binding"/>
    <property type="evidence" value="ECO:0007669"/>
    <property type="project" value="InterPro"/>
</dbReference>
<evidence type="ECO:0000256" key="6">
    <source>
        <dbReference type="ARBA" id="ARBA00022898"/>
    </source>
</evidence>
<comment type="pathway">
    <text evidence="3">Cofactor biosynthesis; adenosylcobalamin biosynthesis.</text>
</comment>
<accession>A0A8J8B124</accession>